<dbReference type="InterPro" id="IPR000504">
    <property type="entry name" value="RRM_dom"/>
</dbReference>
<reference evidence="3 4" key="1">
    <citation type="journal article" date="2024" name="Plant J.">
        <title>Genome sequences and population genomics reveal climatic adaptation and genomic divergence between two closely related sweetgum species.</title>
        <authorList>
            <person name="Xu W.Q."/>
            <person name="Ren C.Q."/>
            <person name="Zhang X.Y."/>
            <person name="Comes H.P."/>
            <person name="Liu X.H."/>
            <person name="Li Y.G."/>
            <person name="Kettle C.J."/>
            <person name="Jalonen R."/>
            <person name="Gaisberger H."/>
            <person name="Ma Y.Z."/>
            <person name="Qiu Y.X."/>
        </authorList>
    </citation>
    <scope>NUCLEOTIDE SEQUENCE [LARGE SCALE GENOMIC DNA]</scope>
    <source>
        <strain evidence="3">Hangzhou</strain>
    </source>
</reference>
<dbReference type="PANTHER" id="PTHR47073">
    <property type="entry name" value="PROTEIN ANTI-SILENCING 1"/>
    <property type="match status" value="1"/>
</dbReference>
<comment type="caution">
    <text evidence="3">The sequence shown here is derived from an EMBL/GenBank/DDBJ whole genome shotgun (WGS) entry which is preliminary data.</text>
</comment>
<dbReference type="AlphaFoldDB" id="A0AAP0WMT9"/>
<name>A0AAP0WMT9_LIQFO</name>
<dbReference type="GO" id="GO:0003723">
    <property type="term" value="F:RNA binding"/>
    <property type="evidence" value="ECO:0007669"/>
    <property type="project" value="UniProtKB-UniRule"/>
</dbReference>
<evidence type="ECO:0000259" key="2">
    <source>
        <dbReference type="PROSITE" id="PS50102"/>
    </source>
</evidence>
<dbReference type="SUPFAM" id="SSF54928">
    <property type="entry name" value="RNA-binding domain, RBD"/>
    <property type="match status" value="1"/>
</dbReference>
<keyword evidence="4" id="KW-1185">Reference proteome</keyword>
<evidence type="ECO:0000313" key="3">
    <source>
        <dbReference type="EMBL" id="KAK9274402.1"/>
    </source>
</evidence>
<dbReference type="Gene3D" id="3.30.70.330">
    <property type="match status" value="1"/>
</dbReference>
<dbReference type="Pfam" id="PF00076">
    <property type="entry name" value="RRM_1"/>
    <property type="match status" value="1"/>
</dbReference>
<dbReference type="InterPro" id="IPR035979">
    <property type="entry name" value="RBD_domain_sf"/>
</dbReference>
<dbReference type="Proteomes" id="UP001415857">
    <property type="component" value="Unassembled WGS sequence"/>
</dbReference>
<dbReference type="EMBL" id="JBBPBK010000012">
    <property type="protein sequence ID" value="KAK9274402.1"/>
    <property type="molecule type" value="Genomic_DNA"/>
</dbReference>
<evidence type="ECO:0000313" key="4">
    <source>
        <dbReference type="Proteomes" id="UP001415857"/>
    </source>
</evidence>
<dbReference type="PANTHER" id="PTHR47073:SF2">
    <property type="entry name" value="PROTEIN ANTI-SILENCING 1"/>
    <property type="match status" value="1"/>
</dbReference>
<dbReference type="InterPro" id="IPR012677">
    <property type="entry name" value="Nucleotide-bd_a/b_plait_sf"/>
</dbReference>
<accession>A0AAP0WMT9</accession>
<keyword evidence="1" id="KW-0694">RNA-binding</keyword>
<dbReference type="PROSITE" id="PS50102">
    <property type="entry name" value="RRM"/>
    <property type="match status" value="1"/>
</dbReference>
<organism evidence="3 4">
    <name type="scientific">Liquidambar formosana</name>
    <name type="common">Formosan gum</name>
    <dbReference type="NCBI Taxonomy" id="63359"/>
    <lineage>
        <taxon>Eukaryota</taxon>
        <taxon>Viridiplantae</taxon>
        <taxon>Streptophyta</taxon>
        <taxon>Embryophyta</taxon>
        <taxon>Tracheophyta</taxon>
        <taxon>Spermatophyta</taxon>
        <taxon>Magnoliopsida</taxon>
        <taxon>eudicotyledons</taxon>
        <taxon>Gunneridae</taxon>
        <taxon>Pentapetalae</taxon>
        <taxon>Saxifragales</taxon>
        <taxon>Altingiaceae</taxon>
        <taxon>Liquidambar</taxon>
    </lineage>
</organism>
<evidence type="ECO:0000256" key="1">
    <source>
        <dbReference type="PROSITE-ProRule" id="PRU00176"/>
    </source>
</evidence>
<gene>
    <name evidence="3" type="ORF">L1049_019216</name>
</gene>
<feature type="domain" description="RRM" evidence="2">
    <location>
        <begin position="32"/>
        <end position="115"/>
    </location>
</feature>
<sequence length="196" mass="22488">MEVTRRPDADRSRWFKGLPWEERMLAADKQGTLVLLENLDPAYTSSEVEDIVWHGFKESCTAKMIQRTVFTSPHYGQALVIFKTREAAEKAVRKLDEGCLMLSNGRPLVGSIATPCFPGKDSTLVGHLYVDKLKVQMQREMKLAVSTSHCSQPNTIEYEMAMEWCLLQERSDSCWKKLFKQQGEELRKQKAELKSK</sequence>
<dbReference type="CDD" id="cd00590">
    <property type="entry name" value="RRM_SF"/>
    <property type="match status" value="1"/>
</dbReference>
<protein>
    <recommendedName>
        <fullName evidence="2">RRM domain-containing protein</fullName>
    </recommendedName>
</protein>
<proteinExistence type="predicted"/>